<evidence type="ECO:0000313" key="2">
    <source>
        <dbReference type="Proteomes" id="UP001520878"/>
    </source>
</evidence>
<dbReference type="Pfam" id="PF12305">
    <property type="entry name" value="DUF3630"/>
    <property type="match status" value="1"/>
</dbReference>
<name>A0ABS8GAI6_9ALTE</name>
<proteinExistence type="predicted"/>
<dbReference type="RefSeq" id="WP_229161834.1">
    <property type="nucleotide sequence ID" value="NZ_JAJEWP010000005.1"/>
</dbReference>
<dbReference type="Proteomes" id="UP001520878">
    <property type="component" value="Unassembled WGS sequence"/>
</dbReference>
<gene>
    <name evidence="1" type="ORF">LJ739_15055</name>
</gene>
<protein>
    <submittedName>
        <fullName evidence="1">DUF3630 family protein</fullName>
    </submittedName>
</protein>
<dbReference type="InterPro" id="IPR022080">
    <property type="entry name" value="DUF3630"/>
</dbReference>
<evidence type="ECO:0000313" key="1">
    <source>
        <dbReference type="EMBL" id="MCC2617570.1"/>
    </source>
</evidence>
<reference evidence="1 2" key="1">
    <citation type="submission" date="2021-10" db="EMBL/GenBank/DDBJ databases">
        <title>Draft genome of Aestuariibacter halophilus JC2043.</title>
        <authorList>
            <person name="Emsley S.A."/>
            <person name="Pfannmuller K.M."/>
            <person name="Ushijima B."/>
            <person name="Saw J.H."/>
            <person name="Videau P."/>
        </authorList>
    </citation>
    <scope>NUCLEOTIDE SEQUENCE [LARGE SCALE GENOMIC DNA]</scope>
    <source>
        <strain evidence="1 2">JC2043</strain>
    </source>
</reference>
<accession>A0ABS8GAI6</accession>
<dbReference type="EMBL" id="JAJEWP010000005">
    <property type="protein sequence ID" value="MCC2617570.1"/>
    <property type="molecule type" value="Genomic_DNA"/>
</dbReference>
<keyword evidence="2" id="KW-1185">Reference proteome</keyword>
<comment type="caution">
    <text evidence="1">The sequence shown here is derived from an EMBL/GenBank/DDBJ whole genome shotgun (WGS) entry which is preliminary data.</text>
</comment>
<sequence length="103" mass="12020">MQQLAALNWKVEQDCLVARQCPSLEVDQFQSALQQWLKDNDGTMPHIEWGADRLQCQFNCLGNQWLLHYETLCNALWIEPVQRSARSSIAALMHHLNRRIFTP</sequence>
<organism evidence="1 2">
    <name type="scientific">Fluctibacter halophilus</name>
    <dbReference type="NCBI Taxonomy" id="226011"/>
    <lineage>
        <taxon>Bacteria</taxon>
        <taxon>Pseudomonadati</taxon>
        <taxon>Pseudomonadota</taxon>
        <taxon>Gammaproteobacteria</taxon>
        <taxon>Alteromonadales</taxon>
        <taxon>Alteromonadaceae</taxon>
        <taxon>Fluctibacter</taxon>
    </lineage>
</organism>